<accession>A0A0G2ERI8</accession>
<reference evidence="2 3" key="1">
    <citation type="submission" date="2015-05" db="EMBL/GenBank/DDBJ databases">
        <title>Distinctive expansion of gene families associated with plant cell wall degradation and secondary metabolism in the genomes of grapevine trunk pathogens.</title>
        <authorList>
            <person name="Lawrence D.P."/>
            <person name="Travadon R."/>
            <person name="Rolshausen P.E."/>
            <person name="Baumgartner K."/>
        </authorList>
    </citation>
    <scope>NUCLEOTIDE SEQUENCE [LARGE SCALE GENOMIC DNA]</scope>
    <source>
        <strain evidence="2">UCRPC4</strain>
    </source>
</reference>
<keyword evidence="1" id="KW-0732">Signal</keyword>
<comment type="caution">
    <text evidence="2">The sequence shown here is derived from an EMBL/GenBank/DDBJ whole genome shotgun (WGS) entry which is preliminary data.</text>
</comment>
<dbReference type="OrthoDB" id="5342184at2759"/>
<proteinExistence type="predicted"/>
<dbReference type="EMBL" id="LCWF01000042">
    <property type="protein sequence ID" value="KKY25377.1"/>
    <property type="molecule type" value="Genomic_DNA"/>
</dbReference>
<evidence type="ECO:0000256" key="1">
    <source>
        <dbReference type="SAM" id="SignalP"/>
    </source>
</evidence>
<feature type="signal peptide" evidence="1">
    <location>
        <begin position="1"/>
        <end position="18"/>
    </location>
</feature>
<dbReference type="InterPro" id="IPR021986">
    <property type="entry name" value="Spherulin4"/>
</dbReference>
<dbReference type="PANTHER" id="PTHR35040:SF9">
    <property type="entry name" value="4-LIKE CELL SURFACE PROTEIN, PUTATIVE (AFU_ORTHOLOGUE AFUA_4G14080)-RELATED"/>
    <property type="match status" value="1"/>
</dbReference>
<organism evidence="2 3">
    <name type="scientific">Phaeomoniella chlamydospora</name>
    <name type="common">Phaeoacremonium chlamydosporum</name>
    <dbReference type="NCBI Taxonomy" id="158046"/>
    <lineage>
        <taxon>Eukaryota</taxon>
        <taxon>Fungi</taxon>
        <taxon>Dikarya</taxon>
        <taxon>Ascomycota</taxon>
        <taxon>Pezizomycotina</taxon>
        <taxon>Eurotiomycetes</taxon>
        <taxon>Chaetothyriomycetidae</taxon>
        <taxon>Phaeomoniellales</taxon>
        <taxon>Phaeomoniellaceae</taxon>
        <taxon>Phaeomoniella</taxon>
    </lineage>
</organism>
<dbReference type="Pfam" id="PF12138">
    <property type="entry name" value="Spherulin4"/>
    <property type="match status" value="1"/>
</dbReference>
<keyword evidence="3" id="KW-1185">Reference proteome</keyword>
<protein>
    <submittedName>
        <fullName evidence="2">Putative cell surface spherulin 4-like protein</fullName>
    </submittedName>
</protein>
<gene>
    <name evidence="2" type="ORF">UCRPC4_g01855</name>
</gene>
<sequence length="285" mass="31209">MAITFILFPLYIYPIANAWSKVFEQIKAKPNLIFDIVININNGPGSAANHPNSDWVNGISQLHSYNNTRLLGYVHVSRAERNYTAVAGDIEVWASWANYAAQNISMDGIFFDEAPSVGTTSELTYMKNATTFARNEMAISESSSPIIVFNPGTTVPDDFYDIADYIVALEETYAEYSKVDLSSVSSSVASKSIFIVYDFTGSVSKQSDTIYDIANAGMGGIFISTKKNYFSISSYWSQFCTSMNNVVSGDDAEVTSASTSIKALSGSSVFQIVGYILLVLYLGLY</sequence>
<dbReference type="PANTHER" id="PTHR35040">
    <property type="match status" value="1"/>
</dbReference>
<dbReference type="AlphaFoldDB" id="A0A0G2ERI8"/>
<evidence type="ECO:0000313" key="3">
    <source>
        <dbReference type="Proteomes" id="UP000053317"/>
    </source>
</evidence>
<feature type="chain" id="PRO_5002543711" evidence="1">
    <location>
        <begin position="19"/>
        <end position="285"/>
    </location>
</feature>
<evidence type="ECO:0000313" key="2">
    <source>
        <dbReference type="EMBL" id="KKY25377.1"/>
    </source>
</evidence>
<dbReference type="Proteomes" id="UP000053317">
    <property type="component" value="Unassembled WGS sequence"/>
</dbReference>
<reference evidence="2 3" key="2">
    <citation type="submission" date="2015-05" db="EMBL/GenBank/DDBJ databases">
        <authorList>
            <person name="Morales-Cruz A."/>
            <person name="Amrine K.C."/>
            <person name="Cantu D."/>
        </authorList>
    </citation>
    <scope>NUCLEOTIDE SEQUENCE [LARGE SCALE GENOMIC DNA]</scope>
    <source>
        <strain evidence="2">UCRPC4</strain>
    </source>
</reference>
<name>A0A0G2ERI8_PHACM</name>